<accession>F5XST1</accession>
<reference evidence="2 3" key="1">
    <citation type="submission" date="2011-05" db="EMBL/GenBank/DDBJ databases">
        <title>Whole genome sequence of Microlunatus phosphovorus NM-1.</title>
        <authorList>
            <person name="Hosoyama A."/>
            <person name="Sasaki K."/>
            <person name="Harada T."/>
            <person name="Igarashi R."/>
            <person name="Kawakoshi A."/>
            <person name="Sasagawa M."/>
            <person name="Fukada J."/>
            <person name="Nakamura S."/>
            <person name="Katano Y."/>
            <person name="Hanada S."/>
            <person name="Kamagata Y."/>
            <person name="Nakamura N."/>
            <person name="Yamazaki S."/>
            <person name="Fujita N."/>
        </authorList>
    </citation>
    <scope>NUCLEOTIDE SEQUENCE [LARGE SCALE GENOMIC DNA]</scope>
    <source>
        <strain evidence="3">ATCC 700054 / DSM 10555 / JCM 9379 / NBRC 101784 / NCIMB 13414 / VKM Ac-1990 / NM-1</strain>
    </source>
</reference>
<gene>
    <name evidence="2" type="ordered locus">MLP_43250</name>
</gene>
<protein>
    <recommendedName>
        <fullName evidence="1">N-acetyltransferase domain-containing protein</fullName>
    </recommendedName>
</protein>
<dbReference type="STRING" id="1032480.MLP_43250"/>
<dbReference type="InterPro" id="IPR016181">
    <property type="entry name" value="Acyl_CoA_acyltransferase"/>
</dbReference>
<dbReference type="EMBL" id="AP012204">
    <property type="protein sequence ID" value="BAK37339.1"/>
    <property type="molecule type" value="Genomic_DNA"/>
</dbReference>
<dbReference type="Proteomes" id="UP000007947">
    <property type="component" value="Chromosome"/>
</dbReference>
<evidence type="ECO:0000313" key="3">
    <source>
        <dbReference type="Proteomes" id="UP000007947"/>
    </source>
</evidence>
<dbReference type="OrthoDB" id="9775595at2"/>
<keyword evidence="3" id="KW-1185">Reference proteome</keyword>
<feature type="domain" description="N-acetyltransferase" evidence="1">
    <location>
        <begin position="184"/>
        <end position="322"/>
    </location>
</feature>
<sequence>MDIALGKARVGERWVLRCRQPDGSATDVTGWLVSVTSDAVTIESASQPPRTIGRDRIIVAKRVPAAAGGPDPRRTPADELERAVLTGWLADSEALGEWTLRAGGGFSARANSVLAVGDPGVPLPQAVERVIGYAQAHGIAPQAQVIVGSAADHGLVALGWLPVHVTTEVLVCRLTTLLGDGMPDPRVEVSEELDDGWLAAFGRSRPHDADPEVVRRILTGQPPTAYASVLAEDGERIAAIARGHVSGSWLGLMAIWTEPEHRRRGLATAMMRSLGHWAARRGARYVYLQVAQQNLTAQQAYARLGFVHHHSYRYLAPPTALP</sequence>
<dbReference type="GO" id="GO:0016747">
    <property type="term" value="F:acyltransferase activity, transferring groups other than amino-acyl groups"/>
    <property type="evidence" value="ECO:0007669"/>
    <property type="project" value="InterPro"/>
</dbReference>
<dbReference type="SUPFAM" id="SSF55729">
    <property type="entry name" value="Acyl-CoA N-acyltransferases (Nat)"/>
    <property type="match status" value="1"/>
</dbReference>
<organism evidence="2 3">
    <name type="scientific">Microlunatus phosphovorus (strain ATCC 700054 / DSM 10555 / JCM 9379 / NBRC 101784 / NCIMB 13414 / VKM Ac-1990 / NM-1)</name>
    <dbReference type="NCBI Taxonomy" id="1032480"/>
    <lineage>
        <taxon>Bacteria</taxon>
        <taxon>Bacillati</taxon>
        <taxon>Actinomycetota</taxon>
        <taxon>Actinomycetes</taxon>
        <taxon>Propionibacteriales</taxon>
        <taxon>Propionibacteriaceae</taxon>
        <taxon>Microlunatus</taxon>
    </lineage>
</organism>
<dbReference type="KEGG" id="mph:MLP_43250"/>
<dbReference type="RefSeq" id="WP_013865173.1">
    <property type="nucleotide sequence ID" value="NC_015635.1"/>
</dbReference>
<dbReference type="AlphaFoldDB" id="F5XST1"/>
<evidence type="ECO:0000259" key="1">
    <source>
        <dbReference type="PROSITE" id="PS51186"/>
    </source>
</evidence>
<name>F5XST1_MICPN</name>
<proteinExistence type="predicted"/>
<dbReference type="CDD" id="cd04301">
    <property type="entry name" value="NAT_SF"/>
    <property type="match status" value="1"/>
</dbReference>
<dbReference type="InterPro" id="IPR056935">
    <property type="entry name" value="Rv0428c-like_C"/>
</dbReference>
<dbReference type="InterPro" id="IPR000182">
    <property type="entry name" value="GNAT_dom"/>
</dbReference>
<dbReference type="PANTHER" id="PTHR43072">
    <property type="entry name" value="N-ACETYLTRANSFERASE"/>
    <property type="match status" value="1"/>
</dbReference>
<dbReference type="Pfam" id="PF24553">
    <property type="entry name" value="Rv0428c_C"/>
    <property type="match status" value="1"/>
</dbReference>
<dbReference type="PROSITE" id="PS51186">
    <property type="entry name" value="GNAT"/>
    <property type="match status" value="1"/>
</dbReference>
<dbReference type="Gene3D" id="3.40.630.30">
    <property type="match status" value="1"/>
</dbReference>
<evidence type="ECO:0000313" key="2">
    <source>
        <dbReference type="EMBL" id="BAK37339.1"/>
    </source>
</evidence>
<dbReference type="HOGENOM" id="CLU_048109_3_0_11"/>
<dbReference type="eggNOG" id="COG0456">
    <property type="taxonomic scope" value="Bacteria"/>
</dbReference>